<keyword evidence="9" id="KW-0902">Two-component regulatory system</keyword>
<evidence type="ECO:0000256" key="5">
    <source>
        <dbReference type="ARBA" id="ARBA00022679"/>
    </source>
</evidence>
<dbReference type="PROSITE" id="PS50109">
    <property type="entry name" value="HIS_KIN"/>
    <property type="match status" value="1"/>
</dbReference>
<name>A0A116RL12_STRSU</name>
<dbReference type="GO" id="GO:0000155">
    <property type="term" value="F:phosphorelay sensor kinase activity"/>
    <property type="evidence" value="ECO:0007669"/>
    <property type="project" value="TreeGrafter"/>
</dbReference>
<organism evidence="14 15">
    <name type="scientific">Streptococcus suis</name>
    <dbReference type="NCBI Taxonomy" id="1307"/>
    <lineage>
        <taxon>Bacteria</taxon>
        <taxon>Bacillati</taxon>
        <taxon>Bacillota</taxon>
        <taxon>Bacilli</taxon>
        <taxon>Lactobacillales</taxon>
        <taxon>Streptococcaceae</taxon>
        <taxon>Streptococcus</taxon>
    </lineage>
</organism>
<dbReference type="Pfam" id="PF02518">
    <property type="entry name" value="HATPase_c"/>
    <property type="match status" value="1"/>
</dbReference>
<dbReference type="InterPro" id="IPR003594">
    <property type="entry name" value="HATPase_dom"/>
</dbReference>
<dbReference type="EC" id="2.7.13.3" evidence="3"/>
<evidence type="ECO:0000256" key="11">
    <source>
        <dbReference type="SAM" id="Coils"/>
    </source>
</evidence>
<dbReference type="RefSeq" id="WP_024382816.1">
    <property type="nucleotide sequence ID" value="NZ_BDMJ01000013.1"/>
</dbReference>
<sequence>MNKDDFGSLVPGFLTSWLGHRLIFLIAYAVFAVAILAYSSLFDIQRNLVFYALTLLTICWLLALLWDFFREFSRFGKIWRGQKVAIGTASERLLQEKVERLEVQNKQILEKQRQEQTELDDYYTLWAHQMKTPIAASQLLVKEVDSSPVRHQLETELFKIEQYTGLVLNYLRLQSFHDDLVIESVNLDELIRNLVRKYSLFFIQANTSLDLGQLDRTVKTDKRWLGLLIEQILSNALKYCQGGSVSIFLDGDELVIRDTGIGIAESDLERVFERGFSGFNGRRTQQSSGLGLYLSRKIAAELGYSLKLKSKVGQGTEVRIGIKEVELIFD</sequence>
<keyword evidence="10 12" id="KW-0472">Membrane</keyword>
<keyword evidence="4" id="KW-1003">Cell membrane</keyword>
<evidence type="ECO:0000256" key="12">
    <source>
        <dbReference type="SAM" id="Phobius"/>
    </source>
</evidence>
<dbReference type="InterPro" id="IPR036890">
    <property type="entry name" value="HATPase_C_sf"/>
</dbReference>
<dbReference type="InterPro" id="IPR050351">
    <property type="entry name" value="BphY/WalK/GraS-like"/>
</dbReference>
<reference evidence="14 15" key="1">
    <citation type="submission" date="2016-02" db="EMBL/GenBank/DDBJ databases">
        <authorList>
            <consortium name="Pathogen Informatics"/>
        </authorList>
    </citation>
    <scope>NUCLEOTIDE SEQUENCE [LARGE SCALE GENOMIC DNA]</scope>
    <source>
        <strain evidence="14 15">SS999</strain>
    </source>
</reference>
<dbReference type="Proteomes" id="UP000075182">
    <property type="component" value="Unassembled WGS sequence"/>
</dbReference>
<evidence type="ECO:0000313" key="14">
    <source>
        <dbReference type="EMBL" id="CYX73951.1"/>
    </source>
</evidence>
<evidence type="ECO:0000313" key="15">
    <source>
        <dbReference type="Proteomes" id="UP000075182"/>
    </source>
</evidence>
<evidence type="ECO:0000256" key="9">
    <source>
        <dbReference type="ARBA" id="ARBA00023012"/>
    </source>
</evidence>
<keyword evidence="8 12" id="KW-1133">Transmembrane helix</keyword>
<evidence type="ECO:0000256" key="8">
    <source>
        <dbReference type="ARBA" id="ARBA00022989"/>
    </source>
</evidence>
<keyword evidence="6 12" id="KW-0812">Transmembrane</keyword>
<evidence type="ECO:0000256" key="4">
    <source>
        <dbReference type="ARBA" id="ARBA00022475"/>
    </source>
</evidence>
<dbReference type="PANTHER" id="PTHR45453:SF2">
    <property type="entry name" value="HISTIDINE KINASE"/>
    <property type="match status" value="1"/>
</dbReference>
<dbReference type="PANTHER" id="PTHR45453">
    <property type="entry name" value="PHOSPHATE REGULON SENSOR PROTEIN PHOR"/>
    <property type="match status" value="1"/>
</dbReference>
<evidence type="ECO:0000256" key="3">
    <source>
        <dbReference type="ARBA" id="ARBA00012438"/>
    </source>
</evidence>
<feature type="transmembrane region" description="Helical" evidence="12">
    <location>
        <begin position="48"/>
        <end position="69"/>
    </location>
</feature>
<proteinExistence type="predicted"/>
<dbReference type="AlphaFoldDB" id="A0A116RL12"/>
<keyword evidence="5 14" id="KW-0808">Transferase</keyword>
<dbReference type="PRINTS" id="PR00344">
    <property type="entry name" value="BCTRLSENSOR"/>
</dbReference>
<dbReference type="SUPFAM" id="SSF55874">
    <property type="entry name" value="ATPase domain of HSP90 chaperone/DNA topoisomerase II/histidine kinase"/>
    <property type="match status" value="1"/>
</dbReference>
<evidence type="ECO:0000256" key="10">
    <source>
        <dbReference type="ARBA" id="ARBA00023136"/>
    </source>
</evidence>
<feature type="domain" description="Histidine kinase" evidence="13">
    <location>
        <begin position="125"/>
        <end position="326"/>
    </location>
</feature>
<dbReference type="Gene3D" id="3.30.565.10">
    <property type="entry name" value="Histidine kinase-like ATPase, C-terminal domain"/>
    <property type="match status" value="1"/>
</dbReference>
<evidence type="ECO:0000256" key="7">
    <source>
        <dbReference type="ARBA" id="ARBA00022777"/>
    </source>
</evidence>
<dbReference type="EMBL" id="FIMD01000009">
    <property type="protein sequence ID" value="CYX73951.1"/>
    <property type="molecule type" value="Genomic_DNA"/>
</dbReference>
<accession>A0A116RL12</accession>
<dbReference type="SMART" id="SM00387">
    <property type="entry name" value="HATPase_c"/>
    <property type="match status" value="1"/>
</dbReference>
<dbReference type="GO" id="GO:0005886">
    <property type="term" value="C:plasma membrane"/>
    <property type="evidence" value="ECO:0007669"/>
    <property type="project" value="UniProtKB-SubCell"/>
</dbReference>
<evidence type="ECO:0000259" key="13">
    <source>
        <dbReference type="PROSITE" id="PS50109"/>
    </source>
</evidence>
<comment type="subcellular location">
    <subcellularLocation>
        <location evidence="2">Cell membrane</location>
        <topology evidence="2">Multi-pass membrane protein</topology>
    </subcellularLocation>
</comment>
<feature type="transmembrane region" description="Helical" evidence="12">
    <location>
        <begin position="22"/>
        <end position="42"/>
    </location>
</feature>
<evidence type="ECO:0000256" key="2">
    <source>
        <dbReference type="ARBA" id="ARBA00004651"/>
    </source>
</evidence>
<keyword evidence="11" id="KW-0175">Coiled coil</keyword>
<dbReference type="GO" id="GO:0016036">
    <property type="term" value="P:cellular response to phosphate starvation"/>
    <property type="evidence" value="ECO:0007669"/>
    <property type="project" value="TreeGrafter"/>
</dbReference>
<feature type="coiled-coil region" evidence="11">
    <location>
        <begin position="91"/>
        <end position="118"/>
    </location>
</feature>
<dbReference type="InterPro" id="IPR004358">
    <property type="entry name" value="Sig_transdc_His_kin-like_C"/>
</dbReference>
<dbReference type="GO" id="GO:0004721">
    <property type="term" value="F:phosphoprotein phosphatase activity"/>
    <property type="evidence" value="ECO:0007669"/>
    <property type="project" value="TreeGrafter"/>
</dbReference>
<keyword evidence="7 14" id="KW-0418">Kinase</keyword>
<gene>
    <name evidence="14" type="primary">graS_1</name>
    <name evidence="14" type="ORF">ERS132536_01339</name>
</gene>
<dbReference type="InterPro" id="IPR005467">
    <property type="entry name" value="His_kinase_dom"/>
</dbReference>
<evidence type="ECO:0000256" key="6">
    <source>
        <dbReference type="ARBA" id="ARBA00022692"/>
    </source>
</evidence>
<protein>
    <recommendedName>
        <fullName evidence="3">histidine kinase</fullName>
        <ecNumber evidence="3">2.7.13.3</ecNumber>
    </recommendedName>
</protein>
<comment type="catalytic activity">
    <reaction evidence="1">
        <text>ATP + protein L-histidine = ADP + protein N-phospho-L-histidine.</text>
        <dbReference type="EC" id="2.7.13.3"/>
    </reaction>
</comment>
<evidence type="ECO:0000256" key="1">
    <source>
        <dbReference type="ARBA" id="ARBA00000085"/>
    </source>
</evidence>